<dbReference type="SUPFAM" id="SSF53098">
    <property type="entry name" value="Ribonuclease H-like"/>
    <property type="match status" value="1"/>
</dbReference>
<dbReference type="InterPro" id="IPR006641">
    <property type="entry name" value="YqgF/RNaseH-like_dom"/>
</dbReference>
<dbReference type="GO" id="GO:0004518">
    <property type="term" value="F:nuclease activity"/>
    <property type="evidence" value="ECO:0007669"/>
    <property type="project" value="UniProtKB-KW"/>
</dbReference>
<reference evidence="6" key="1">
    <citation type="submission" date="2009-01" db="EMBL/GenBank/DDBJ databases">
        <title>Complete sequence of chromosome Cyanothece sp. PCC 7425.</title>
        <authorList>
            <consortium name="US DOE Joint Genome Institute"/>
            <person name="Lucas S."/>
            <person name="Copeland A."/>
            <person name="Lapidus A."/>
            <person name="Glavina del Rio T."/>
            <person name="Dalin E."/>
            <person name="Tice H."/>
            <person name="Bruce D."/>
            <person name="Goodwin L."/>
            <person name="Pitluck S."/>
            <person name="Sims D."/>
            <person name="Meineke L."/>
            <person name="Brettin T."/>
            <person name="Detter J.C."/>
            <person name="Han C."/>
            <person name="Larimer F."/>
            <person name="Land M."/>
            <person name="Hauser L."/>
            <person name="Kyrpides N."/>
            <person name="Ovchinnikova G."/>
            <person name="Liberton M."/>
            <person name="Stoeckel J."/>
            <person name="Banerjee A."/>
            <person name="Singh A."/>
            <person name="Page L."/>
            <person name="Sato H."/>
            <person name="Zhao L."/>
            <person name="Sherman L."/>
            <person name="Pakrasi H."/>
            <person name="Richardson P."/>
        </authorList>
    </citation>
    <scope>NUCLEOTIDE SEQUENCE</scope>
    <source>
        <strain evidence="6">PCC 7425</strain>
    </source>
</reference>
<accession>B8HK31</accession>
<dbReference type="InterPro" id="IPR005227">
    <property type="entry name" value="YqgF"/>
</dbReference>
<dbReference type="STRING" id="395961.Cyan7425_4471"/>
<evidence type="ECO:0000256" key="3">
    <source>
        <dbReference type="ARBA" id="ARBA00022722"/>
    </source>
</evidence>
<keyword evidence="4" id="KW-0378">Hydrolase</keyword>
<keyword evidence="1" id="KW-0963">Cytoplasm</keyword>
<evidence type="ECO:0000256" key="2">
    <source>
        <dbReference type="ARBA" id="ARBA00022517"/>
    </source>
</evidence>
<dbReference type="GO" id="GO:0006364">
    <property type="term" value="P:rRNA processing"/>
    <property type="evidence" value="ECO:0007669"/>
    <property type="project" value="InterPro"/>
</dbReference>
<keyword evidence="3" id="KW-0540">Nuclease</keyword>
<name>B8HK31_CYAP4</name>
<dbReference type="InterPro" id="IPR012337">
    <property type="entry name" value="RNaseH-like_sf"/>
</dbReference>
<feature type="domain" description="YqgF/RNase H-like" evidence="5">
    <location>
        <begin position="1"/>
        <end position="87"/>
    </location>
</feature>
<evidence type="ECO:0000313" key="6">
    <source>
        <dbReference type="EMBL" id="ACL46781.1"/>
    </source>
</evidence>
<dbReference type="AlphaFoldDB" id="B8HK31"/>
<dbReference type="GO" id="GO:0016787">
    <property type="term" value="F:hydrolase activity"/>
    <property type="evidence" value="ECO:0007669"/>
    <property type="project" value="UniProtKB-KW"/>
</dbReference>
<dbReference type="eggNOG" id="COG0816">
    <property type="taxonomic scope" value="Bacteria"/>
</dbReference>
<evidence type="ECO:0000256" key="1">
    <source>
        <dbReference type="ARBA" id="ARBA00022490"/>
    </source>
</evidence>
<dbReference type="Pfam" id="PF03652">
    <property type="entry name" value="RuvX"/>
    <property type="match status" value="1"/>
</dbReference>
<organism evidence="6">
    <name type="scientific">Cyanothece sp. (strain PCC 7425 / ATCC 29141)</name>
    <dbReference type="NCBI Taxonomy" id="395961"/>
    <lineage>
        <taxon>Bacteria</taxon>
        <taxon>Bacillati</taxon>
        <taxon>Cyanobacteriota</taxon>
        <taxon>Cyanophyceae</taxon>
        <taxon>Gomontiellales</taxon>
        <taxon>Cyanothecaceae</taxon>
        <taxon>Cyanothece</taxon>
    </lineage>
</organism>
<evidence type="ECO:0000256" key="4">
    <source>
        <dbReference type="ARBA" id="ARBA00022801"/>
    </source>
</evidence>
<dbReference type="KEGG" id="cyn:Cyan7425_4471"/>
<protein>
    <submittedName>
        <fullName evidence="6">Resolvase RNase H domain protein fold protein</fullName>
    </submittedName>
</protein>
<dbReference type="InterPro" id="IPR037027">
    <property type="entry name" value="YqgF/RNaseH-like_dom_sf"/>
</dbReference>
<dbReference type="EMBL" id="CP001344">
    <property type="protein sequence ID" value="ACL46781.1"/>
    <property type="molecule type" value="Genomic_DNA"/>
</dbReference>
<keyword evidence="2" id="KW-0690">Ribosome biogenesis</keyword>
<proteinExistence type="predicted"/>
<gene>
    <name evidence="6" type="ordered locus">Cyan7425_4471</name>
</gene>
<dbReference type="SMART" id="SM00732">
    <property type="entry name" value="YqgFc"/>
    <property type="match status" value="1"/>
</dbReference>
<dbReference type="HOGENOM" id="CLU_131578_0_0_3"/>
<dbReference type="Gene3D" id="3.30.420.140">
    <property type="entry name" value="YqgF/RNase H-like domain"/>
    <property type="match status" value="1"/>
</dbReference>
<sequence>MILGFDPGRQKCGIAVMGLDRSIHYHQVVSSEAAIATIESLRQTYPISLLVMGDQTTAKQWKQKLSQSLPQPLTIISVDERYSTLTARDRYWQMYPPRGLYRLIPKGMRGTPRPVDDIVAIVLIERYLERLTYSLDR</sequence>
<evidence type="ECO:0000259" key="5">
    <source>
        <dbReference type="SMART" id="SM00732"/>
    </source>
</evidence>